<evidence type="ECO:0000313" key="2">
    <source>
        <dbReference type="Proteomes" id="UP001234297"/>
    </source>
</evidence>
<comment type="caution">
    <text evidence="1">The sequence shown here is derived from an EMBL/GenBank/DDBJ whole genome shotgun (WGS) entry which is preliminary data.</text>
</comment>
<reference evidence="1 2" key="1">
    <citation type="journal article" date="2022" name="Hortic Res">
        <title>A haplotype resolved chromosomal level avocado genome allows analysis of novel avocado genes.</title>
        <authorList>
            <person name="Nath O."/>
            <person name="Fletcher S.J."/>
            <person name="Hayward A."/>
            <person name="Shaw L.M."/>
            <person name="Masouleh A.K."/>
            <person name="Furtado A."/>
            <person name="Henry R.J."/>
            <person name="Mitter N."/>
        </authorList>
    </citation>
    <scope>NUCLEOTIDE SEQUENCE [LARGE SCALE GENOMIC DNA]</scope>
    <source>
        <strain evidence="2">cv. Hass</strain>
    </source>
</reference>
<gene>
    <name evidence="1" type="ORF">MRB53_000624</name>
</gene>
<accession>A0ACC2MQA2</accession>
<proteinExistence type="predicted"/>
<dbReference type="EMBL" id="CM056809">
    <property type="protein sequence ID" value="KAJ8647601.1"/>
    <property type="molecule type" value="Genomic_DNA"/>
</dbReference>
<keyword evidence="2" id="KW-1185">Reference proteome</keyword>
<sequence>MFFCNPASKRNSQGRRENIDAQEALDPISGFDFKSYMLQKANSVNQVLDRAVALKDPKKIHEAMRYSLLASGKRVRPMLCIASCELVSKDEAMAMPATWTIESK</sequence>
<protein>
    <submittedName>
        <fullName evidence="1">Uncharacterized protein</fullName>
    </submittedName>
</protein>
<name>A0ACC2MQA2_PERAE</name>
<dbReference type="Proteomes" id="UP001234297">
    <property type="component" value="Chromosome 1"/>
</dbReference>
<organism evidence="1 2">
    <name type="scientific">Persea americana</name>
    <name type="common">Avocado</name>
    <dbReference type="NCBI Taxonomy" id="3435"/>
    <lineage>
        <taxon>Eukaryota</taxon>
        <taxon>Viridiplantae</taxon>
        <taxon>Streptophyta</taxon>
        <taxon>Embryophyta</taxon>
        <taxon>Tracheophyta</taxon>
        <taxon>Spermatophyta</taxon>
        <taxon>Magnoliopsida</taxon>
        <taxon>Magnoliidae</taxon>
        <taxon>Laurales</taxon>
        <taxon>Lauraceae</taxon>
        <taxon>Persea</taxon>
    </lineage>
</organism>
<evidence type="ECO:0000313" key="1">
    <source>
        <dbReference type="EMBL" id="KAJ8647601.1"/>
    </source>
</evidence>